<dbReference type="PRINTS" id="PR00455">
    <property type="entry name" value="HTHTETR"/>
</dbReference>
<dbReference type="Proteomes" id="UP001629744">
    <property type="component" value="Unassembled WGS sequence"/>
</dbReference>
<dbReference type="PROSITE" id="PS50977">
    <property type="entry name" value="HTH_TETR_2"/>
    <property type="match status" value="1"/>
</dbReference>
<evidence type="ECO:0000256" key="3">
    <source>
        <dbReference type="ARBA" id="ARBA00023163"/>
    </source>
</evidence>
<gene>
    <name evidence="6" type="ORF">ABEU19_003402</name>
</gene>
<dbReference type="InterPro" id="IPR009057">
    <property type="entry name" value="Homeodomain-like_sf"/>
</dbReference>
<proteinExistence type="predicted"/>
<dbReference type="PANTHER" id="PTHR30055:SF234">
    <property type="entry name" value="HTH-TYPE TRANSCRIPTIONAL REGULATOR BETI"/>
    <property type="match status" value="1"/>
</dbReference>
<dbReference type="PANTHER" id="PTHR30055">
    <property type="entry name" value="HTH-TYPE TRANSCRIPTIONAL REGULATOR RUTR"/>
    <property type="match status" value="1"/>
</dbReference>
<dbReference type="RefSeq" id="WP_348603357.1">
    <property type="nucleotide sequence ID" value="NZ_CP157276.1"/>
</dbReference>
<comment type="caution">
    <text evidence="6">The sequence shown here is derived from an EMBL/GenBank/DDBJ whole genome shotgun (WGS) entry which is preliminary data.</text>
</comment>
<feature type="DNA-binding region" description="H-T-H motif" evidence="4">
    <location>
        <begin position="34"/>
        <end position="53"/>
    </location>
</feature>
<reference evidence="6 7" key="1">
    <citation type="submission" date="2023-11" db="EMBL/GenBank/DDBJ databases">
        <authorList>
            <person name="Val-Calvo J."/>
            <person name="Scortti M."/>
            <person name="Vazquez-Boland J."/>
        </authorList>
    </citation>
    <scope>NUCLEOTIDE SEQUENCE [LARGE SCALE GENOMIC DNA]</scope>
    <source>
        <strain evidence="6 7">DSM 46662</strain>
    </source>
</reference>
<evidence type="ECO:0000256" key="2">
    <source>
        <dbReference type="ARBA" id="ARBA00023125"/>
    </source>
</evidence>
<dbReference type="InterPro" id="IPR050109">
    <property type="entry name" value="HTH-type_TetR-like_transc_reg"/>
</dbReference>
<dbReference type="EMBL" id="JBDLNU010000004">
    <property type="protein sequence ID" value="MFM1729884.1"/>
    <property type="molecule type" value="Genomic_DNA"/>
</dbReference>
<dbReference type="Pfam" id="PF17939">
    <property type="entry name" value="TetR_C_30"/>
    <property type="match status" value="1"/>
</dbReference>
<dbReference type="InterPro" id="IPR001647">
    <property type="entry name" value="HTH_TetR"/>
</dbReference>
<dbReference type="SUPFAM" id="SSF46689">
    <property type="entry name" value="Homeodomain-like"/>
    <property type="match status" value="1"/>
</dbReference>
<sequence length="215" mass="23537">MTGAKQNRQGDATRARLVKTAERLFAADGVDAVSLRAVNAAAGLGPSSVHYHFGTKDDLLAAVLLDMGAGVRDRIRVNVDELAAAPERPGVESLIRAVTDPYRDLLLRHRTRGMRWMKIVMQIAPQGHPALDATEQDLRDRLLEQVRRAFPDTDAARLESRWAIALMGFIQALGRADDWAPGSSGPSGPSVEWLVDFYEDQVAFLIGGVDRLLGR</sequence>
<evidence type="ECO:0000259" key="5">
    <source>
        <dbReference type="PROSITE" id="PS50977"/>
    </source>
</evidence>
<keyword evidence="7" id="KW-1185">Reference proteome</keyword>
<dbReference type="Gene3D" id="1.10.357.10">
    <property type="entry name" value="Tetracycline Repressor, domain 2"/>
    <property type="match status" value="1"/>
</dbReference>
<keyword evidence="2 4" id="KW-0238">DNA-binding</keyword>
<evidence type="ECO:0000256" key="4">
    <source>
        <dbReference type="PROSITE-ProRule" id="PRU00335"/>
    </source>
</evidence>
<protein>
    <submittedName>
        <fullName evidence="6">TetR/AcrR family transcriptional regulator</fullName>
    </submittedName>
</protein>
<keyword evidence="1" id="KW-0805">Transcription regulation</keyword>
<keyword evidence="3" id="KW-0804">Transcription</keyword>
<accession>A0ABW9FXL1</accession>
<organism evidence="6 7">
    <name type="scientific">Prescottella soli</name>
    <dbReference type="NCBI Taxonomy" id="1543852"/>
    <lineage>
        <taxon>Bacteria</taxon>
        <taxon>Bacillati</taxon>
        <taxon>Actinomycetota</taxon>
        <taxon>Actinomycetes</taxon>
        <taxon>Mycobacteriales</taxon>
        <taxon>Nocardiaceae</taxon>
        <taxon>Prescottella</taxon>
    </lineage>
</organism>
<evidence type="ECO:0000313" key="6">
    <source>
        <dbReference type="EMBL" id="MFM1729884.1"/>
    </source>
</evidence>
<evidence type="ECO:0000313" key="7">
    <source>
        <dbReference type="Proteomes" id="UP001629744"/>
    </source>
</evidence>
<dbReference type="InterPro" id="IPR041586">
    <property type="entry name" value="PsrA_TetR_C"/>
</dbReference>
<name>A0ABW9FXL1_9NOCA</name>
<feature type="domain" description="HTH tetR-type" evidence="5">
    <location>
        <begin position="11"/>
        <end position="71"/>
    </location>
</feature>
<dbReference type="Pfam" id="PF00440">
    <property type="entry name" value="TetR_N"/>
    <property type="match status" value="1"/>
</dbReference>
<evidence type="ECO:0000256" key="1">
    <source>
        <dbReference type="ARBA" id="ARBA00023015"/>
    </source>
</evidence>